<dbReference type="InterPro" id="IPR013783">
    <property type="entry name" value="Ig-like_fold"/>
</dbReference>
<proteinExistence type="predicted"/>
<gene>
    <name evidence="6" type="ORF">KUDE01_014425</name>
</gene>
<dbReference type="GO" id="GO:0016020">
    <property type="term" value="C:membrane"/>
    <property type="evidence" value="ECO:0007669"/>
    <property type="project" value="UniProtKB-SubCell"/>
</dbReference>
<evidence type="ECO:0000256" key="2">
    <source>
        <dbReference type="ARBA" id="ARBA00023136"/>
    </source>
</evidence>
<keyword evidence="3" id="KW-0393">Immunoglobulin domain</keyword>
<feature type="signal peptide" evidence="5">
    <location>
        <begin position="1"/>
        <end position="24"/>
    </location>
</feature>
<organism evidence="6 7">
    <name type="scientific">Dissostichus eleginoides</name>
    <name type="common">Patagonian toothfish</name>
    <name type="synonym">Dissostichus amissus</name>
    <dbReference type="NCBI Taxonomy" id="100907"/>
    <lineage>
        <taxon>Eukaryota</taxon>
        <taxon>Metazoa</taxon>
        <taxon>Chordata</taxon>
        <taxon>Craniata</taxon>
        <taxon>Vertebrata</taxon>
        <taxon>Euteleostomi</taxon>
        <taxon>Actinopterygii</taxon>
        <taxon>Neopterygii</taxon>
        <taxon>Teleostei</taxon>
        <taxon>Neoteleostei</taxon>
        <taxon>Acanthomorphata</taxon>
        <taxon>Eupercaria</taxon>
        <taxon>Perciformes</taxon>
        <taxon>Notothenioidei</taxon>
        <taxon>Nototheniidae</taxon>
        <taxon>Dissostichus</taxon>
    </lineage>
</organism>
<comment type="subcellular location">
    <subcellularLocation>
        <location evidence="1">Membrane</location>
    </subcellularLocation>
</comment>
<dbReference type="Gene3D" id="2.60.40.10">
    <property type="entry name" value="Immunoglobulins"/>
    <property type="match status" value="1"/>
</dbReference>
<evidence type="ECO:0000256" key="4">
    <source>
        <dbReference type="SAM" id="Phobius"/>
    </source>
</evidence>
<dbReference type="InterPro" id="IPR050504">
    <property type="entry name" value="IgSF_BTN/MOG"/>
</dbReference>
<dbReference type="AlphaFoldDB" id="A0AAD9BT40"/>
<keyword evidence="5" id="KW-0732">Signal</keyword>
<keyword evidence="4" id="KW-1133">Transmembrane helix</keyword>
<dbReference type="Proteomes" id="UP001228049">
    <property type="component" value="Unassembled WGS sequence"/>
</dbReference>
<evidence type="ECO:0000313" key="6">
    <source>
        <dbReference type="EMBL" id="KAK1889750.1"/>
    </source>
</evidence>
<feature type="transmembrane region" description="Helical" evidence="4">
    <location>
        <begin position="140"/>
        <end position="163"/>
    </location>
</feature>
<keyword evidence="7" id="KW-1185">Reference proteome</keyword>
<name>A0AAD9BT40_DISEL</name>
<keyword evidence="4" id="KW-0812">Transmembrane</keyword>
<dbReference type="InterPro" id="IPR036179">
    <property type="entry name" value="Ig-like_dom_sf"/>
</dbReference>
<evidence type="ECO:0000256" key="5">
    <source>
        <dbReference type="SAM" id="SignalP"/>
    </source>
</evidence>
<evidence type="ECO:0000313" key="7">
    <source>
        <dbReference type="Proteomes" id="UP001228049"/>
    </source>
</evidence>
<evidence type="ECO:0000256" key="1">
    <source>
        <dbReference type="ARBA" id="ARBA00004370"/>
    </source>
</evidence>
<reference evidence="6" key="1">
    <citation type="submission" date="2023-04" db="EMBL/GenBank/DDBJ databases">
        <title>Chromosome-level genome of Chaenocephalus aceratus.</title>
        <authorList>
            <person name="Park H."/>
        </authorList>
    </citation>
    <scope>NUCLEOTIDE SEQUENCE</scope>
    <source>
        <strain evidence="6">DE</strain>
        <tissue evidence="6">Muscle</tissue>
    </source>
</reference>
<feature type="chain" id="PRO_5042087426" evidence="5">
    <location>
        <begin position="25"/>
        <end position="186"/>
    </location>
</feature>
<dbReference type="EMBL" id="JASDAP010000016">
    <property type="protein sequence ID" value="KAK1889750.1"/>
    <property type="molecule type" value="Genomic_DNA"/>
</dbReference>
<dbReference type="PANTHER" id="PTHR24100">
    <property type="entry name" value="BUTYROPHILIN"/>
    <property type="match status" value="1"/>
</dbReference>
<evidence type="ECO:0000256" key="3">
    <source>
        <dbReference type="ARBA" id="ARBA00023319"/>
    </source>
</evidence>
<comment type="caution">
    <text evidence="6">The sequence shown here is derived from an EMBL/GenBank/DDBJ whole genome shotgun (WGS) entry which is preliminary data.</text>
</comment>
<sequence length="186" mass="20608">MVFMRGWILPLLIWTLVLPVFVATEQIQVSDQYGEFDGDVVEARHPCGPKLHQEAQTMPSYVGRTEMFADGLKLGNVSLRIRNLKPSDDGRYRCIIPHLALATTVKLEVFEPISDDTLTTKQFPNLTTSDLEEGSHFRGLWIGFLFVLGFLILVALGVGACYLKNRGQNPLKYSVAQSSPAPGCPA</sequence>
<dbReference type="SUPFAM" id="SSF48726">
    <property type="entry name" value="Immunoglobulin"/>
    <property type="match status" value="1"/>
</dbReference>
<keyword evidence="2 4" id="KW-0472">Membrane</keyword>
<accession>A0AAD9BT40</accession>
<protein>
    <submittedName>
        <fullName evidence="6">Butyrophilin subfamily 1 member A1</fullName>
    </submittedName>
</protein>